<evidence type="ECO:0000313" key="2">
    <source>
        <dbReference type="Proteomes" id="UP000823775"/>
    </source>
</evidence>
<dbReference type="EMBL" id="JACEIK010006425">
    <property type="protein sequence ID" value="MCE2055664.1"/>
    <property type="molecule type" value="Genomic_DNA"/>
</dbReference>
<dbReference type="Proteomes" id="UP000823775">
    <property type="component" value="Unassembled WGS sequence"/>
</dbReference>
<proteinExistence type="predicted"/>
<organism evidence="1 2">
    <name type="scientific">Datura stramonium</name>
    <name type="common">Jimsonweed</name>
    <name type="synonym">Common thornapple</name>
    <dbReference type="NCBI Taxonomy" id="4076"/>
    <lineage>
        <taxon>Eukaryota</taxon>
        <taxon>Viridiplantae</taxon>
        <taxon>Streptophyta</taxon>
        <taxon>Embryophyta</taxon>
        <taxon>Tracheophyta</taxon>
        <taxon>Spermatophyta</taxon>
        <taxon>Magnoliopsida</taxon>
        <taxon>eudicotyledons</taxon>
        <taxon>Gunneridae</taxon>
        <taxon>Pentapetalae</taxon>
        <taxon>asterids</taxon>
        <taxon>lamiids</taxon>
        <taxon>Solanales</taxon>
        <taxon>Solanaceae</taxon>
        <taxon>Solanoideae</taxon>
        <taxon>Datureae</taxon>
        <taxon>Datura</taxon>
    </lineage>
</organism>
<reference evidence="1 2" key="1">
    <citation type="journal article" date="2021" name="BMC Genomics">
        <title>Datura genome reveals duplications of psychoactive alkaloid biosynthetic genes and high mutation rate following tissue culture.</title>
        <authorList>
            <person name="Rajewski A."/>
            <person name="Carter-House D."/>
            <person name="Stajich J."/>
            <person name="Litt A."/>
        </authorList>
    </citation>
    <scope>NUCLEOTIDE SEQUENCE [LARGE SCALE GENOMIC DNA]</scope>
    <source>
        <strain evidence="1">AR-01</strain>
    </source>
</reference>
<keyword evidence="2" id="KW-1185">Reference proteome</keyword>
<protein>
    <submittedName>
        <fullName evidence="1">Uncharacterized protein</fullName>
    </submittedName>
</protein>
<feature type="non-terminal residue" evidence="1">
    <location>
        <position position="63"/>
    </location>
</feature>
<accession>A0ABS8W0J5</accession>
<name>A0ABS8W0J5_DATST</name>
<evidence type="ECO:0000313" key="1">
    <source>
        <dbReference type="EMBL" id="MCE2055664.1"/>
    </source>
</evidence>
<gene>
    <name evidence="1" type="ORF">HAX54_043132</name>
</gene>
<sequence>MRAKLTEMMVEATTCNDLEVTVLANTKVEPQVEEKKLKQEIDQFGSSIHDLQTLLNEKVEAYK</sequence>
<comment type="caution">
    <text evidence="1">The sequence shown here is derived from an EMBL/GenBank/DDBJ whole genome shotgun (WGS) entry which is preliminary data.</text>
</comment>